<evidence type="ECO:0000256" key="1">
    <source>
        <dbReference type="PROSITE-ProRule" id="PRU00339"/>
    </source>
</evidence>
<dbReference type="PROSITE" id="PS50293">
    <property type="entry name" value="TPR_REGION"/>
    <property type="match status" value="2"/>
</dbReference>
<dbReference type="SUPFAM" id="SSF48452">
    <property type="entry name" value="TPR-like"/>
    <property type="match status" value="1"/>
</dbReference>
<feature type="non-terminal residue" evidence="4">
    <location>
        <position position="1"/>
    </location>
</feature>
<reference evidence="4" key="1">
    <citation type="submission" date="2025-08" db="UniProtKB">
        <authorList>
            <consortium name="RefSeq"/>
        </authorList>
    </citation>
    <scope>IDENTIFICATION</scope>
    <source>
        <tissue evidence="4">Muscle</tissue>
    </source>
</reference>
<dbReference type="Gene3D" id="1.25.40.10">
    <property type="entry name" value="Tetratricopeptide repeat domain"/>
    <property type="match status" value="2"/>
</dbReference>
<keyword evidence="2" id="KW-0472">Membrane</keyword>
<dbReference type="PANTHER" id="PTHR44395">
    <property type="match status" value="1"/>
</dbReference>
<keyword evidence="2" id="KW-1133">Transmembrane helix</keyword>
<evidence type="ECO:0000256" key="2">
    <source>
        <dbReference type="SAM" id="Phobius"/>
    </source>
</evidence>
<name>A0ABM1C0A6_LIMPO</name>
<keyword evidence="2" id="KW-0812">Transmembrane</keyword>
<dbReference type="PANTHER" id="PTHR44395:SF1">
    <property type="entry name" value="PROTEIN O-MANNOSYL-TRANSFERASE TMTC3"/>
    <property type="match status" value="1"/>
</dbReference>
<evidence type="ECO:0000313" key="4">
    <source>
        <dbReference type="RefSeq" id="XP_013791998.2"/>
    </source>
</evidence>
<organism evidence="3 4">
    <name type="scientific">Limulus polyphemus</name>
    <name type="common">Atlantic horseshoe crab</name>
    <dbReference type="NCBI Taxonomy" id="6850"/>
    <lineage>
        <taxon>Eukaryota</taxon>
        <taxon>Metazoa</taxon>
        <taxon>Ecdysozoa</taxon>
        <taxon>Arthropoda</taxon>
        <taxon>Chelicerata</taxon>
        <taxon>Merostomata</taxon>
        <taxon>Xiphosura</taxon>
        <taxon>Limulidae</taxon>
        <taxon>Limulus</taxon>
    </lineage>
</organism>
<sequence>TLSLTVAPFLPASNIFYHVGFVVAERVMYLPSMGFCMLIAIGWSHLWRDRRVRGLAVVGLALLVTVHGMKTVVRNREWESEETLFSSGLRVNQQNAKLYNNLGKALEERAHYQEALQYFQQAIRIQPDDVRGYLNSGRVFTHLKQYQDAEMVYLKAKSLLPQARWGKTSEVRVTQTHLQLFLNLASLISRNHTRLEEADALYQEVIKLRSDYTGAYLKRGDFLMKINRTKEAEAMYEQALQFDTHNPDLYHNLGVLLVDQRKSQEALAMFNRALDIDPDHEKSLVSSAILIQESDMALHHKQLASER</sequence>
<gene>
    <name evidence="4" type="primary">LOC106475869</name>
</gene>
<dbReference type="PROSITE" id="PS50005">
    <property type="entry name" value="TPR"/>
    <property type="match status" value="3"/>
</dbReference>
<evidence type="ECO:0000313" key="3">
    <source>
        <dbReference type="Proteomes" id="UP000694941"/>
    </source>
</evidence>
<keyword evidence="1" id="KW-0802">TPR repeat</keyword>
<feature type="transmembrane region" description="Helical" evidence="2">
    <location>
        <begin position="52"/>
        <end position="69"/>
    </location>
</feature>
<dbReference type="Proteomes" id="UP000694941">
    <property type="component" value="Unplaced"/>
</dbReference>
<dbReference type="InterPro" id="IPR019734">
    <property type="entry name" value="TPR_rpt"/>
</dbReference>
<protein>
    <submittedName>
        <fullName evidence="4">Transmembrane and TPR repeat-containing protein CG4050-like</fullName>
    </submittedName>
</protein>
<feature type="transmembrane region" description="Helical" evidence="2">
    <location>
        <begin position="15"/>
        <end position="40"/>
    </location>
</feature>
<feature type="repeat" description="TPR" evidence="1">
    <location>
        <begin position="247"/>
        <end position="280"/>
    </location>
</feature>
<dbReference type="Pfam" id="PF00515">
    <property type="entry name" value="TPR_1"/>
    <property type="match status" value="1"/>
</dbReference>
<dbReference type="SMART" id="SM00028">
    <property type="entry name" value="TPR"/>
    <property type="match status" value="4"/>
</dbReference>
<proteinExistence type="predicted"/>
<dbReference type="InterPro" id="IPR011990">
    <property type="entry name" value="TPR-like_helical_dom_sf"/>
</dbReference>
<feature type="repeat" description="TPR" evidence="1">
    <location>
        <begin position="213"/>
        <end position="246"/>
    </location>
</feature>
<dbReference type="RefSeq" id="XP_013791998.2">
    <property type="nucleotide sequence ID" value="XM_013936544.2"/>
</dbReference>
<feature type="repeat" description="TPR" evidence="1">
    <location>
        <begin position="96"/>
        <end position="129"/>
    </location>
</feature>
<keyword evidence="3" id="KW-1185">Reference proteome</keyword>
<dbReference type="Pfam" id="PF14559">
    <property type="entry name" value="TPR_19"/>
    <property type="match status" value="1"/>
</dbReference>
<dbReference type="GeneID" id="106475869"/>
<accession>A0ABM1C0A6</accession>